<dbReference type="InterPro" id="IPR050638">
    <property type="entry name" value="AA-Vitamin_Transporters"/>
</dbReference>
<dbReference type="InterPro" id="IPR000620">
    <property type="entry name" value="EamA_dom"/>
</dbReference>
<comment type="caution">
    <text evidence="9">The sequence shown here is derived from an EMBL/GenBank/DDBJ whole genome shotgun (WGS) entry which is preliminary data.</text>
</comment>
<feature type="transmembrane region" description="Helical" evidence="7">
    <location>
        <begin position="98"/>
        <end position="118"/>
    </location>
</feature>
<dbReference type="SUPFAM" id="SSF103481">
    <property type="entry name" value="Multidrug resistance efflux transporter EmrE"/>
    <property type="match status" value="2"/>
</dbReference>
<feature type="domain" description="EamA" evidence="8">
    <location>
        <begin position="6"/>
        <end position="144"/>
    </location>
</feature>
<evidence type="ECO:0000313" key="10">
    <source>
        <dbReference type="Proteomes" id="UP001597251"/>
    </source>
</evidence>
<evidence type="ECO:0000256" key="6">
    <source>
        <dbReference type="ARBA" id="ARBA00023136"/>
    </source>
</evidence>
<accession>A0ABW4BQP1</accession>
<gene>
    <name evidence="9" type="ORF">ACFQ42_01870</name>
</gene>
<protein>
    <submittedName>
        <fullName evidence="9">DMT family transporter</fullName>
    </submittedName>
</protein>
<feature type="transmembrane region" description="Helical" evidence="7">
    <location>
        <begin position="247"/>
        <end position="266"/>
    </location>
</feature>
<dbReference type="PANTHER" id="PTHR32322">
    <property type="entry name" value="INNER MEMBRANE TRANSPORTER"/>
    <property type="match status" value="1"/>
</dbReference>
<evidence type="ECO:0000256" key="7">
    <source>
        <dbReference type="SAM" id="Phobius"/>
    </source>
</evidence>
<keyword evidence="5 7" id="KW-1133">Transmembrane helix</keyword>
<name>A0ABW4BQP1_9LACO</name>
<feature type="transmembrane region" description="Helical" evidence="7">
    <location>
        <begin position="272"/>
        <end position="290"/>
    </location>
</feature>
<organism evidence="9 10">
    <name type="scientific">Companilactobacillus keshanensis</name>
    <dbReference type="NCBI Taxonomy" id="2486003"/>
    <lineage>
        <taxon>Bacteria</taxon>
        <taxon>Bacillati</taxon>
        <taxon>Bacillota</taxon>
        <taxon>Bacilli</taxon>
        <taxon>Lactobacillales</taxon>
        <taxon>Lactobacillaceae</taxon>
        <taxon>Companilactobacillus</taxon>
    </lineage>
</organism>
<evidence type="ECO:0000256" key="1">
    <source>
        <dbReference type="ARBA" id="ARBA00004651"/>
    </source>
</evidence>
<dbReference type="RefSeq" id="WP_125675199.1">
    <property type="nucleotide sequence ID" value="NZ_JBHTOI010000004.1"/>
</dbReference>
<dbReference type="PANTHER" id="PTHR32322:SF18">
    <property type="entry name" value="S-ADENOSYLMETHIONINE_S-ADENOSYLHOMOCYSTEINE TRANSPORTER"/>
    <property type="match status" value="1"/>
</dbReference>
<comment type="subcellular location">
    <subcellularLocation>
        <location evidence="1">Cell membrane</location>
        <topology evidence="1">Multi-pass membrane protein</topology>
    </subcellularLocation>
</comment>
<comment type="similarity">
    <text evidence="2">Belongs to the EamA transporter family.</text>
</comment>
<sequence length="296" mass="32303">MSKRLLGLLLAIAGPFLWGSSGIVAEDLFNHKIDTIWLVAIRMLISGILLLAYGMLKNEDIFQVYHNKMATIKLLLFSVLGMTSVQVTYFMAIAKGNAATATILQYTSPVMVIVYLALRNWQRPTRVEIISVISAIIGTFLIVTQGNFSGLAIPLSALIWGLLSAVGAALYTLMPISLLKIYDAVPIVGWSMLIGGLLIGIFDQVWNKTPQLTMVMWLEVIFVIIFGTMLAFLFYLQSLAYIDPTTASVLGAVEPLTAMILGVLFMHVVFNGYGILGAVLVIGVTGLQFLGTKESY</sequence>
<feature type="domain" description="EamA" evidence="8">
    <location>
        <begin position="156"/>
        <end position="283"/>
    </location>
</feature>
<evidence type="ECO:0000256" key="4">
    <source>
        <dbReference type="ARBA" id="ARBA00022692"/>
    </source>
</evidence>
<evidence type="ECO:0000256" key="3">
    <source>
        <dbReference type="ARBA" id="ARBA00022475"/>
    </source>
</evidence>
<keyword evidence="10" id="KW-1185">Reference proteome</keyword>
<dbReference type="Pfam" id="PF00892">
    <property type="entry name" value="EamA"/>
    <property type="match status" value="2"/>
</dbReference>
<evidence type="ECO:0000256" key="5">
    <source>
        <dbReference type="ARBA" id="ARBA00022989"/>
    </source>
</evidence>
<feature type="transmembrane region" description="Helical" evidence="7">
    <location>
        <begin position="127"/>
        <end position="145"/>
    </location>
</feature>
<evidence type="ECO:0000256" key="2">
    <source>
        <dbReference type="ARBA" id="ARBA00007362"/>
    </source>
</evidence>
<keyword evidence="6 7" id="KW-0472">Membrane</keyword>
<proteinExistence type="inferred from homology"/>
<reference evidence="10" key="1">
    <citation type="journal article" date="2019" name="Int. J. Syst. Evol. Microbiol.">
        <title>The Global Catalogue of Microorganisms (GCM) 10K type strain sequencing project: providing services to taxonomists for standard genome sequencing and annotation.</title>
        <authorList>
            <consortium name="The Broad Institute Genomics Platform"/>
            <consortium name="The Broad Institute Genome Sequencing Center for Infectious Disease"/>
            <person name="Wu L."/>
            <person name="Ma J."/>
        </authorList>
    </citation>
    <scope>NUCLEOTIDE SEQUENCE [LARGE SCALE GENOMIC DNA]</scope>
    <source>
        <strain evidence="10">CCM 8936</strain>
    </source>
</reference>
<feature type="transmembrane region" description="Helical" evidence="7">
    <location>
        <begin position="74"/>
        <end position="92"/>
    </location>
</feature>
<keyword evidence="4 7" id="KW-0812">Transmembrane</keyword>
<dbReference type="EMBL" id="JBHTOI010000004">
    <property type="protein sequence ID" value="MFD1417507.1"/>
    <property type="molecule type" value="Genomic_DNA"/>
</dbReference>
<evidence type="ECO:0000259" key="8">
    <source>
        <dbReference type="Pfam" id="PF00892"/>
    </source>
</evidence>
<dbReference type="InterPro" id="IPR037185">
    <property type="entry name" value="EmrE-like"/>
</dbReference>
<feature type="transmembrane region" description="Helical" evidence="7">
    <location>
        <begin position="181"/>
        <end position="202"/>
    </location>
</feature>
<keyword evidence="3" id="KW-1003">Cell membrane</keyword>
<feature type="transmembrane region" description="Helical" evidence="7">
    <location>
        <begin position="151"/>
        <end position="174"/>
    </location>
</feature>
<feature type="transmembrane region" description="Helical" evidence="7">
    <location>
        <begin position="35"/>
        <end position="53"/>
    </location>
</feature>
<dbReference type="Proteomes" id="UP001597251">
    <property type="component" value="Unassembled WGS sequence"/>
</dbReference>
<feature type="transmembrane region" description="Helical" evidence="7">
    <location>
        <begin position="214"/>
        <end position="235"/>
    </location>
</feature>
<evidence type="ECO:0000313" key="9">
    <source>
        <dbReference type="EMBL" id="MFD1417507.1"/>
    </source>
</evidence>